<reference evidence="2" key="1">
    <citation type="submission" date="2021-06" db="EMBL/GenBank/DDBJ databases">
        <authorList>
            <person name="Kallberg Y."/>
            <person name="Tangrot J."/>
            <person name="Rosling A."/>
        </authorList>
    </citation>
    <scope>NUCLEOTIDE SEQUENCE</scope>
    <source>
        <strain evidence="2">IN212</strain>
    </source>
</reference>
<feature type="non-terminal residue" evidence="2">
    <location>
        <position position="1"/>
    </location>
</feature>
<gene>
    <name evidence="2" type="ORF">RFULGI_LOCUS16863</name>
</gene>
<accession>A0A9N9JRG4</accession>
<dbReference type="Pfam" id="PF03184">
    <property type="entry name" value="DDE_1"/>
    <property type="match status" value="1"/>
</dbReference>
<dbReference type="AlphaFoldDB" id="A0A9N9JRG4"/>
<proteinExistence type="predicted"/>
<dbReference type="GO" id="GO:0003676">
    <property type="term" value="F:nucleic acid binding"/>
    <property type="evidence" value="ECO:0007669"/>
    <property type="project" value="InterPro"/>
</dbReference>
<dbReference type="EMBL" id="CAJVPZ010062596">
    <property type="protein sequence ID" value="CAG8792317.1"/>
    <property type="molecule type" value="Genomic_DNA"/>
</dbReference>
<feature type="domain" description="DDE-1" evidence="1">
    <location>
        <begin position="13"/>
        <end position="78"/>
    </location>
</feature>
<evidence type="ECO:0000259" key="1">
    <source>
        <dbReference type="Pfam" id="PF03184"/>
    </source>
</evidence>
<organism evidence="2 3">
    <name type="scientific">Racocetra fulgida</name>
    <dbReference type="NCBI Taxonomy" id="60492"/>
    <lineage>
        <taxon>Eukaryota</taxon>
        <taxon>Fungi</taxon>
        <taxon>Fungi incertae sedis</taxon>
        <taxon>Mucoromycota</taxon>
        <taxon>Glomeromycotina</taxon>
        <taxon>Glomeromycetes</taxon>
        <taxon>Diversisporales</taxon>
        <taxon>Gigasporaceae</taxon>
        <taxon>Racocetra</taxon>
    </lineage>
</organism>
<dbReference type="InterPro" id="IPR004875">
    <property type="entry name" value="DDE_SF_endonuclease_dom"/>
</dbReference>
<protein>
    <submittedName>
        <fullName evidence="2">13479_t:CDS:1</fullName>
    </submittedName>
</protein>
<comment type="caution">
    <text evidence="2">The sequence shown here is derived from an EMBL/GenBank/DDBJ whole genome shotgun (WGS) entry which is preliminary data.</text>
</comment>
<dbReference type="Proteomes" id="UP000789396">
    <property type="component" value="Unassembled WGS sequence"/>
</dbReference>
<keyword evidence="3" id="KW-1185">Reference proteome</keyword>
<evidence type="ECO:0000313" key="3">
    <source>
        <dbReference type="Proteomes" id="UP000789396"/>
    </source>
</evidence>
<evidence type="ECO:0000313" key="2">
    <source>
        <dbReference type="EMBL" id="CAG8792317.1"/>
    </source>
</evidence>
<name>A0A9N9JRG4_9GLOM</name>
<sequence>RASVYTLPDLSNYKPTNIQVKFLPALTTSHLQPMDAGIIKCFKAKYQKKYIQHILDHEISELVIDLTDPTVSQEIKSYQEINSTYIPTEEILDDNQIVETVLAEQLERQQ</sequence>
<feature type="non-terminal residue" evidence="2">
    <location>
        <position position="110"/>
    </location>
</feature>
<dbReference type="OrthoDB" id="2443841at2759"/>